<keyword evidence="4" id="KW-1185">Reference proteome</keyword>
<dbReference type="OrthoDB" id="3778721at2"/>
<dbReference type="CDD" id="cd00085">
    <property type="entry name" value="HNHc"/>
    <property type="match status" value="1"/>
</dbReference>
<dbReference type="SMART" id="SM00507">
    <property type="entry name" value="HNHc"/>
    <property type="match status" value="1"/>
</dbReference>
<evidence type="ECO:0000259" key="2">
    <source>
        <dbReference type="SMART" id="SM00507"/>
    </source>
</evidence>
<dbReference type="RefSeq" id="WP_139306422.1">
    <property type="nucleotide sequence ID" value="NZ_FNRT01000002.1"/>
</dbReference>
<dbReference type="STRING" id="402596.SAMN04489844_0202"/>
<feature type="region of interest" description="Disordered" evidence="1">
    <location>
        <begin position="451"/>
        <end position="476"/>
    </location>
</feature>
<protein>
    <recommendedName>
        <fullName evidence="2">HNH nuclease domain-containing protein</fullName>
    </recommendedName>
</protein>
<dbReference type="AlphaFoldDB" id="A0A1H4JMH7"/>
<dbReference type="EMBL" id="FNRT01000002">
    <property type="protein sequence ID" value="SEB47165.1"/>
    <property type="molecule type" value="Genomic_DNA"/>
</dbReference>
<name>A0A1H4JMH7_9ACTN</name>
<accession>A0A1H4JMH7</accession>
<evidence type="ECO:0000313" key="3">
    <source>
        <dbReference type="EMBL" id="SEB47165.1"/>
    </source>
</evidence>
<gene>
    <name evidence="3" type="ORF">SAMN04489844_0202</name>
</gene>
<evidence type="ECO:0000256" key="1">
    <source>
        <dbReference type="SAM" id="MobiDB-lite"/>
    </source>
</evidence>
<feature type="domain" description="HNH nuclease" evidence="2">
    <location>
        <begin position="370"/>
        <end position="431"/>
    </location>
</feature>
<reference evidence="4" key="1">
    <citation type="submission" date="2016-10" db="EMBL/GenBank/DDBJ databases">
        <authorList>
            <person name="Varghese N."/>
            <person name="Submissions S."/>
        </authorList>
    </citation>
    <scope>NUCLEOTIDE SEQUENCE [LARGE SCALE GENOMIC DNA]</scope>
    <source>
        <strain evidence="4">DSM 22017</strain>
    </source>
</reference>
<organism evidence="3 4">
    <name type="scientific">Nocardioides exalbidus</name>
    <dbReference type="NCBI Taxonomy" id="402596"/>
    <lineage>
        <taxon>Bacteria</taxon>
        <taxon>Bacillati</taxon>
        <taxon>Actinomycetota</taxon>
        <taxon>Actinomycetes</taxon>
        <taxon>Propionibacteriales</taxon>
        <taxon>Nocardioidaceae</taxon>
        <taxon>Nocardioides</taxon>
    </lineage>
</organism>
<sequence>MSEALAVISEAEVDNLTASALLASIRSERDTENAAAARQLDIAARWADLHPPESIHLAAAFTTPGSEHEEPIAGEGCPLVAEFCVAELGAVLGISTTAAKKLIGHALELRHRLPRLWHQVHAGMVPAWRARSVAEATIHSVPSLTRDAASWVDDQVSAVAGRVGVAQLDRLVQEAIKRFQLAAPGPAADPDDGYLYVDPRHVTVHDQDVHFAGTIHVEADLDLADGIDLDHALAHDAATQKALGSTETLDVRRAKALGNLARTQTALDLAATAFSSGGRVADEERGGVSRPDLPNLPAAREVVLHAHFDADMVEETTVFGPTGRMENRQKLLFLEQLQSWCGDSRTTITVKPVIDLNQNLSAPGYEIPARIREQVILRDRTCVFPHCTRPARGCDIDHVTAYDHDAEAEGRYQPGPTQSDNLACLCRSHHRLKTFTTWHYAMTQPGVFEWTSPHGHQFRRDRSGTSRIEPEPPARP</sequence>
<evidence type="ECO:0000313" key="4">
    <source>
        <dbReference type="Proteomes" id="UP000198742"/>
    </source>
</evidence>
<proteinExistence type="predicted"/>
<feature type="compositionally biased region" description="Basic and acidic residues" evidence="1">
    <location>
        <begin position="458"/>
        <end position="476"/>
    </location>
</feature>
<dbReference type="InterPro" id="IPR003615">
    <property type="entry name" value="HNH_nuc"/>
</dbReference>
<dbReference type="Proteomes" id="UP000198742">
    <property type="component" value="Unassembled WGS sequence"/>
</dbReference>